<evidence type="ECO:0000256" key="6">
    <source>
        <dbReference type="ARBA" id="ARBA00022776"/>
    </source>
</evidence>
<dbReference type="STRING" id="400727.A0A2T7NR17"/>
<evidence type="ECO:0000313" key="13">
    <source>
        <dbReference type="Proteomes" id="UP000245119"/>
    </source>
</evidence>
<dbReference type="GO" id="GO:0051301">
    <property type="term" value="P:cell division"/>
    <property type="evidence" value="ECO:0007669"/>
    <property type="project" value="UniProtKB-KW"/>
</dbReference>
<evidence type="ECO:0000256" key="8">
    <source>
        <dbReference type="ARBA" id="ARBA00023212"/>
    </source>
</evidence>
<dbReference type="GO" id="GO:0051225">
    <property type="term" value="P:spindle assembly"/>
    <property type="evidence" value="ECO:0007669"/>
    <property type="project" value="InterPro"/>
</dbReference>
<organism evidence="12 13">
    <name type="scientific">Pomacea canaliculata</name>
    <name type="common">Golden apple snail</name>
    <dbReference type="NCBI Taxonomy" id="400727"/>
    <lineage>
        <taxon>Eukaryota</taxon>
        <taxon>Metazoa</taxon>
        <taxon>Spiralia</taxon>
        <taxon>Lophotrochozoa</taxon>
        <taxon>Mollusca</taxon>
        <taxon>Gastropoda</taxon>
        <taxon>Caenogastropoda</taxon>
        <taxon>Architaenioglossa</taxon>
        <taxon>Ampullarioidea</taxon>
        <taxon>Ampullariidae</taxon>
        <taxon>Pomacea</taxon>
    </lineage>
</organism>
<protein>
    <recommendedName>
        <fullName evidence="11">HAUS augmin-like complex subunit 3 N-terminal domain-containing protein</fullName>
    </recommendedName>
</protein>
<evidence type="ECO:0000256" key="1">
    <source>
        <dbReference type="ARBA" id="ARBA00004186"/>
    </source>
</evidence>
<dbReference type="OrthoDB" id="2159690at2759"/>
<dbReference type="GO" id="GO:0005815">
    <property type="term" value="C:microtubule organizing center"/>
    <property type="evidence" value="ECO:0007669"/>
    <property type="project" value="TreeGrafter"/>
</dbReference>
<evidence type="ECO:0000256" key="4">
    <source>
        <dbReference type="ARBA" id="ARBA00022618"/>
    </source>
</evidence>
<evidence type="ECO:0000256" key="9">
    <source>
        <dbReference type="ARBA" id="ARBA00023306"/>
    </source>
</evidence>
<evidence type="ECO:0000256" key="3">
    <source>
        <dbReference type="ARBA" id="ARBA00022490"/>
    </source>
</evidence>
<dbReference type="Proteomes" id="UP000245119">
    <property type="component" value="Linkage Group LG10"/>
</dbReference>
<feature type="coiled-coil region" evidence="10">
    <location>
        <begin position="498"/>
        <end position="525"/>
    </location>
</feature>
<dbReference type="GO" id="GO:0031023">
    <property type="term" value="P:microtubule organizing center organization"/>
    <property type="evidence" value="ECO:0007669"/>
    <property type="project" value="TreeGrafter"/>
</dbReference>
<keyword evidence="3" id="KW-0963">Cytoplasm</keyword>
<sequence>MSGLQFIKTLKHIGYPKADSLSPRGLDWMFEDVTMLPFLTWFCNTVGQQNVLSAEEEAEYEELKASQAILLEGEQLDDALRSYPVYDDDITQEKLKGDIERLKEDLDRSKKRKQHLVQTRNKLSLHHTGLTDRLSKLGNPEDEAKRHYKHALEACQKSSIERDASLSKLLNSVKHLYTLYAVSGIESQDSNADLGHLVFLSQNSLAAFHFAEEKFTVELTAFTKKQFFEGIANIAGGETSRYELLEVSDPTSLLVKGQSQEAFLQDCQELTRLQAVFPKSESERINAMVEAKCAASVCQQAEDILHNIQSGLPQICGRPQVKAKFNFAFLSVIKQELHHLTDTEVPSLVRELATFQSTTVLTGDYSLKLARQDYFTSNQNQVIEYLVQQRARNEFLTMAYEIEARGHRETHRLLTAIKQTLQAKLSSFDERMKIMADPYLTKARYERGTIDTRDMFSTRLYHMLVTPDKATSERQLFLPYSSMVSAAQSLMQQVKAARAEAVSTADMYQARVSRMEEEVQRCENVLYAESSTLGGQPQMMPVVFQKTAMELDEMLQKLEAAILDTITDINNKKKVLKKDALQMKERELFTLFHLHPDRLKTTVENLEQRLQVHSVS</sequence>
<name>A0A2T7NR17_POMCA</name>
<keyword evidence="5" id="KW-0493">Microtubule</keyword>
<dbReference type="PANTHER" id="PTHR19378">
    <property type="entry name" value="GOLGIN- RELATED"/>
    <property type="match status" value="1"/>
</dbReference>
<keyword evidence="4" id="KW-0132">Cell division</keyword>
<dbReference type="AlphaFoldDB" id="A0A2T7NR17"/>
<comment type="caution">
    <text evidence="12">The sequence shown here is derived from an EMBL/GenBank/DDBJ whole genome shotgun (WGS) entry which is preliminary data.</text>
</comment>
<keyword evidence="9" id="KW-0131">Cell cycle</keyword>
<evidence type="ECO:0000256" key="10">
    <source>
        <dbReference type="SAM" id="Coils"/>
    </source>
</evidence>
<evidence type="ECO:0000256" key="7">
    <source>
        <dbReference type="ARBA" id="ARBA00023054"/>
    </source>
</evidence>
<dbReference type="InterPro" id="IPR026206">
    <property type="entry name" value="HAUS3"/>
</dbReference>
<reference evidence="12 13" key="1">
    <citation type="submission" date="2018-04" db="EMBL/GenBank/DDBJ databases">
        <title>The genome of golden apple snail Pomacea canaliculata provides insight into stress tolerance and invasive adaptation.</title>
        <authorList>
            <person name="Liu C."/>
            <person name="Liu B."/>
            <person name="Ren Y."/>
            <person name="Zhang Y."/>
            <person name="Wang H."/>
            <person name="Li S."/>
            <person name="Jiang F."/>
            <person name="Yin L."/>
            <person name="Zhang G."/>
            <person name="Qian W."/>
            <person name="Fan W."/>
        </authorList>
    </citation>
    <scope>NUCLEOTIDE SEQUENCE [LARGE SCALE GENOMIC DNA]</scope>
    <source>
        <strain evidence="12">SZHN2017</strain>
        <tissue evidence="12">Muscle</tissue>
    </source>
</reference>
<evidence type="ECO:0000256" key="5">
    <source>
        <dbReference type="ARBA" id="ARBA00022701"/>
    </source>
</evidence>
<comment type="subcellular location">
    <subcellularLocation>
        <location evidence="1">Cytoplasm</location>
        <location evidence="1">Cytoskeleton</location>
        <location evidence="1">Spindle</location>
    </subcellularLocation>
</comment>
<feature type="coiled-coil region" evidence="10">
    <location>
        <begin position="92"/>
        <end position="119"/>
    </location>
</feature>
<feature type="domain" description="HAUS augmin-like complex subunit 3 N-terminal" evidence="11">
    <location>
        <begin position="28"/>
        <end position="290"/>
    </location>
</feature>
<evidence type="ECO:0000256" key="2">
    <source>
        <dbReference type="ARBA" id="ARBA00009645"/>
    </source>
</evidence>
<keyword evidence="6" id="KW-0498">Mitosis</keyword>
<proteinExistence type="inferred from homology"/>
<accession>A0A2T7NR17</accession>
<keyword evidence="13" id="KW-1185">Reference proteome</keyword>
<comment type="similarity">
    <text evidence="2">Belongs to the HAUS3 family.</text>
</comment>
<keyword evidence="8" id="KW-0206">Cytoskeleton</keyword>
<dbReference type="GO" id="GO:0005874">
    <property type="term" value="C:microtubule"/>
    <property type="evidence" value="ECO:0007669"/>
    <property type="project" value="UniProtKB-KW"/>
</dbReference>
<dbReference type="PRINTS" id="PR02089">
    <property type="entry name" value="HAUSAUGMINL3"/>
</dbReference>
<dbReference type="InterPro" id="IPR032733">
    <property type="entry name" value="HAUS3_N"/>
</dbReference>
<keyword evidence="7 10" id="KW-0175">Coiled coil</keyword>
<evidence type="ECO:0000313" key="12">
    <source>
        <dbReference type="EMBL" id="PVD23617.1"/>
    </source>
</evidence>
<gene>
    <name evidence="12" type="ORF">C0Q70_16890</name>
</gene>
<evidence type="ECO:0000259" key="11">
    <source>
        <dbReference type="Pfam" id="PF14932"/>
    </source>
</evidence>
<dbReference type="PANTHER" id="PTHR19378:SF0">
    <property type="entry name" value="HAUS AUGMIN-LIKE COMPLEX SUBUNIT 3"/>
    <property type="match status" value="1"/>
</dbReference>
<dbReference type="GO" id="GO:0072686">
    <property type="term" value="C:mitotic spindle"/>
    <property type="evidence" value="ECO:0007669"/>
    <property type="project" value="TreeGrafter"/>
</dbReference>
<dbReference type="Pfam" id="PF14932">
    <property type="entry name" value="HAUS-augmin3"/>
    <property type="match status" value="1"/>
</dbReference>
<dbReference type="GO" id="GO:0070652">
    <property type="term" value="C:HAUS complex"/>
    <property type="evidence" value="ECO:0007669"/>
    <property type="project" value="InterPro"/>
</dbReference>
<dbReference type="EMBL" id="PZQS01000010">
    <property type="protein sequence ID" value="PVD23617.1"/>
    <property type="molecule type" value="Genomic_DNA"/>
</dbReference>